<dbReference type="EMBL" id="JAUEPO010000003">
    <property type="protein sequence ID" value="KAK3327054.1"/>
    <property type="molecule type" value="Genomic_DNA"/>
</dbReference>
<protein>
    <submittedName>
        <fullName evidence="2">Uncharacterized protein</fullName>
    </submittedName>
</protein>
<organism evidence="2 3">
    <name type="scientific">Cercophora scortea</name>
    <dbReference type="NCBI Taxonomy" id="314031"/>
    <lineage>
        <taxon>Eukaryota</taxon>
        <taxon>Fungi</taxon>
        <taxon>Dikarya</taxon>
        <taxon>Ascomycota</taxon>
        <taxon>Pezizomycotina</taxon>
        <taxon>Sordariomycetes</taxon>
        <taxon>Sordariomycetidae</taxon>
        <taxon>Sordariales</taxon>
        <taxon>Lasiosphaeriaceae</taxon>
        <taxon>Cercophora</taxon>
    </lineage>
</organism>
<proteinExistence type="predicted"/>
<reference evidence="2" key="2">
    <citation type="submission" date="2023-06" db="EMBL/GenBank/DDBJ databases">
        <authorList>
            <consortium name="Lawrence Berkeley National Laboratory"/>
            <person name="Haridas S."/>
            <person name="Hensen N."/>
            <person name="Bonometti L."/>
            <person name="Westerberg I."/>
            <person name="Brannstrom I.O."/>
            <person name="Guillou S."/>
            <person name="Cros-Aarteil S."/>
            <person name="Calhoun S."/>
            <person name="Kuo A."/>
            <person name="Mondo S."/>
            <person name="Pangilinan J."/>
            <person name="Riley R."/>
            <person name="Labutti K."/>
            <person name="Andreopoulos B."/>
            <person name="Lipzen A."/>
            <person name="Chen C."/>
            <person name="Yanf M."/>
            <person name="Daum C."/>
            <person name="Ng V."/>
            <person name="Clum A."/>
            <person name="Steindorff A."/>
            <person name="Ohm R."/>
            <person name="Martin F."/>
            <person name="Silar P."/>
            <person name="Natvig D."/>
            <person name="Lalanne C."/>
            <person name="Gautier V."/>
            <person name="Ament-Velasquez S.L."/>
            <person name="Kruys A."/>
            <person name="Hutchinson M.I."/>
            <person name="Powell A.J."/>
            <person name="Barry K."/>
            <person name="Miller A.N."/>
            <person name="Grigoriev I.V."/>
            <person name="Debuchy R."/>
            <person name="Gladieux P."/>
            <person name="Thoren M.H."/>
            <person name="Johannesson H."/>
        </authorList>
    </citation>
    <scope>NUCLEOTIDE SEQUENCE</scope>
    <source>
        <strain evidence="2">SMH4131-1</strain>
    </source>
</reference>
<dbReference type="Proteomes" id="UP001286456">
    <property type="component" value="Unassembled WGS sequence"/>
</dbReference>
<feature type="region of interest" description="Disordered" evidence="1">
    <location>
        <begin position="1"/>
        <end position="32"/>
    </location>
</feature>
<reference evidence="2" key="1">
    <citation type="journal article" date="2023" name="Mol. Phylogenet. Evol.">
        <title>Genome-scale phylogeny and comparative genomics of the fungal order Sordariales.</title>
        <authorList>
            <person name="Hensen N."/>
            <person name="Bonometti L."/>
            <person name="Westerberg I."/>
            <person name="Brannstrom I.O."/>
            <person name="Guillou S."/>
            <person name="Cros-Aarteil S."/>
            <person name="Calhoun S."/>
            <person name="Haridas S."/>
            <person name="Kuo A."/>
            <person name="Mondo S."/>
            <person name="Pangilinan J."/>
            <person name="Riley R."/>
            <person name="LaButti K."/>
            <person name="Andreopoulos B."/>
            <person name="Lipzen A."/>
            <person name="Chen C."/>
            <person name="Yan M."/>
            <person name="Daum C."/>
            <person name="Ng V."/>
            <person name="Clum A."/>
            <person name="Steindorff A."/>
            <person name="Ohm R.A."/>
            <person name="Martin F."/>
            <person name="Silar P."/>
            <person name="Natvig D.O."/>
            <person name="Lalanne C."/>
            <person name="Gautier V."/>
            <person name="Ament-Velasquez S.L."/>
            <person name="Kruys A."/>
            <person name="Hutchinson M.I."/>
            <person name="Powell A.J."/>
            <person name="Barry K."/>
            <person name="Miller A.N."/>
            <person name="Grigoriev I.V."/>
            <person name="Debuchy R."/>
            <person name="Gladieux P."/>
            <person name="Hiltunen Thoren M."/>
            <person name="Johannesson H."/>
        </authorList>
    </citation>
    <scope>NUCLEOTIDE SEQUENCE</scope>
    <source>
        <strain evidence="2">SMH4131-1</strain>
    </source>
</reference>
<sequence length="612" mass="69164">MQNTPAAHEEPSNCHNANHVGNTPTSPSPIDHLPEEIRERICKFLAPLQNFHQRWKNHRWPGYSRLPSYPPFLTHYTSPQRDLRHLALTARSFATASKRYLSKNILIPDVPTMASLLASLSLSPQNARYVRSIQPLFRLNDGISDDQTLSIAFSLGRALPSLKRVRFPDVKHLQRYQQLLRPRTSSVRALGPLEQQDLVQTMFLVLICLTPRLRTLKVWIPPPDDEQYRYLLYSVTSMAANANTQDSDSLIPCPEPKEIQLEARILEVEIMAENFLPEHANAHKYGALLALGKVDSWDIHGLTGEFSREMDAYTRLDARNTCRTGMHSIRHLRLAGDVDAASISFEYLFYWFKEGAKSLRTLVVCGPFDSHIHPGVDGKDNWNTVLRCVAGMLETLEIPVVCCDAFRCAHASEGSLSIPRQYENPRRCSLRVHPLRFGPEKRLTHLSEFHNLSSLKLPLRALFGDFRTYEEGTTCVMENQDRLIAAVKWLDPPPNLVKLHLIEEHGNIGITVVDEDGIVTAGAGADCCSSLNTALIMEEFARECCPRLPVLRLVVFEPLRCRVKEWTTENAAMVASVFRKVDARLAFIVLLKRVFCDEESPGITGMYPSVTA</sequence>
<feature type="compositionally biased region" description="Polar residues" evidence="1">
    <location>
        <begin position="13"/>
        <end position="25"/>
    </location>
</feature>
<name>A0AAE0ILC1_9PEZI</name>
<evidence type="ECO:0000313" key="3">
    <source>
        <dbReference type="Proteomes" id="UP001286456"/>
    </source>
</evidence>
<evidence type="ECO:0000313" key="2">
    <source>
        <dbReference type="EMBL" id="KAK3327054.1"/>
    </source>
</evidence>
<comment type="caution">
    <text evidence="2">The sequence shown here is derived from an EMBL/GenBank/DDBJ whole genome shotgun (WGS) entry which is preliminary data.</text>
</comment>
<dbReference type="AlphaFoldDB" id="A0AAE0ILC1"/>
<gene>
    <name evidence="2" type="ORF">B0T19DRAFT_441080</name>
</gene>
<evidence type="ECO:0000256" key="1">
    <source>
        <dbReference type="SAM" id="MobiDB-lite"/>
    </source>
</evidence>
<keyword evidence="3" id="KW-1185">Reference proteome</keyword>
<accession>A0AAE0ILC1</accession>